<dbReference type="InterPro" id="IPR036881">
    <property type="entry name" value="Glyco_hydro_3_C_sf"/>
</dbReference>
<name>G2P4W9_STRV4</name>
<evidence type="ECO:0000313" key="4">
    <source>
        <dbReference type="EMBL" id="AEM84146.1"/>
    </source>
</evidence>
<dbReference type="InterPro" id="IPR002772">
    <property type="entry name" value="Glyco_hydro_3_C"/>
</dbReference>
<comment type="similarity">
    <text evidence="1">Belongs to the glycosyl hydrolase 3 family.</text>
</comment>
<dbReference type="GO" id="GO:0005975">
    <property type="term" value="P:carbohydrate metabolic process"/>
    <property type="evidence" value="ECO:0007669"/>
    <property type="project" value="InterPro"/>
</dbReference>
<dbReference type="InterPro" id="IPR026891">
    <property type="entry name" value="Fn3-like"/>
</dbReference>
<evidence type="ECO:0000313" key="5">
    <source>
        <dbReference type="Proteomes" id="UP000008703"/>
    </source>
</evidence>
<dbReference type="RefSeq" id="WP_014057644.1">
    <property type="nucleotide sequence ID" value="NC_015957.1"/>
</dbReference>
<dbReference type="SMART" id="SM01217">
    <property type="entry name" value="Fn3_like"/>
    <property type="match status" value="1"/>
</dbReference>
<keyword evidence="5" id="KW-1185">Reference proteome</keyword>
<dbReference type="PRINTS" id="PR00133">
    <property type="entry name" value="GLHYDRLASE3"/>
</dbReference>
<sequence length="786" mass="83488">MATGEWNPDDIARLVSRLTLEQKVAQLSGLNTPELFGQPDEDLPNVPGIDAGRLKQLRPHGLGHLSLAWFLGGDADTLRTQLAKIQAGVREVTPFGIGALVHIEGINGFLHASGSQFPTAWAQATTWDPALVRQASAVTSAHTRDAGIQLLFAPVMDINRDPRWGRVHETYGEDPELAAQLSVAFVQGVHQEEGVLATGKHFLGYGNSEGALNQAATQLGRRALIDEYAEPFRRAIAEAGLAAVMNSYNEIDGVPVAANHWLLTEFLRGTLGFDGLVLGDYDAVNMLRTHHRAARTEGEAAVQALSAGLDVELPGNTNYVSLVDEVAAGRLDEKVVDVAVGRVLAVKARVGLVPDFGPRPAPAVRPDRAEAAEIRRALAARSTVLLQNDGTLPLTPGERRIVVVGPAADELRIHFGAYTSVSNAEMPLGMMAVMEGRVPGVDPGTFNFTDIFQTRMPGMDATFEGVARDIHPEARTVFDGLKALDAKVDFVSLGRFEKDDSQDAEMVRAAVADADLVLAVLGERTGWVGNNTAGEGQTSVSPSLPGDQEDLLDHLAATGKPLVTVIVSGRPLLLGKAARASNAILLAPLLGEEAGTTIAHTLYGLINPSGKLPSTFPRHLGQIPLYHGHHHGSGYAHPTGTRHGYGDLDTQGPLYAFGHGLSYTDFEVTLDEQGGAQDGTAVEVVHGVVRARLTVVNTGAVEGETVVQLYARDEFASVVRPVRQLIAFARVALAAGERRSIVLEAPVERLHYTLTDGRRGIEPGDVTVLAGLAADALSCAATITVG</sequence>
<dbReference type="KEGG" id="svl:Strvi_4539"/>
<dbReference type="Pfam" id="PF14310">
    <property type="entry name" value="Fn3-like"/>
    <property type="match status" value="1"/>
</dbReference>
<dbReference type="HOGENOM" id="CLU_004542_5_1_11"/>
<dbReference type="InterPro" id="IPR036962">
    <property type="entry name" value="Glyco_hydro_3_N_sf"/>
</dbReference>
<dbReference type="InterPro" id="IPR050288">
    <property type="entry name" value="Cellulose_deg_GH3"/>
</dbReference>
<feature type="domain" description="Fibronectin type III-like" evidence="3">
    <location>
        <begin position="705"/>
        <end position="774"/>
    </location>
</feature>
<dbReference type="SUPFAM" id="SSF52279">
    <property type="entry name" value="Beta-D-glucan exohydrolase, C-terminal domain"/>
    <property type="match status" value="1"/>
</dbReference>
<evidence type="ECO:0000256" key="1">
    <source>
        <dbReference type="ARBA" id="ARBA00005336"/>
    </source>
</evidence>
<dbReference type="Gene3D" id="3.20.20.300">
    <property type="entry name" value="Glycoside hydrolase, family 3, N-terminal domain"/>
    <property type="match status" value="1"/>
</dbReference>
<gene>
    <name evidence="4" type="ORF">Strvi_4539</name>
</gene>
<protein>
    <submittedName>
        <fullName evidence="4">Glycoside hydrolase family 3 domain protein</fullName>
    </submittedName>
</protein>
<dbReference type="AlphaFoldDB" id="G2P4W9"/>
<dbReference type="SUPFAM" id="SSF51445">
    <property type="entry name" value="(Trans)glycosidases"/>
    <property type="match status" value="1"/>
</dbReference>
<dbReference type="Gene3D" id="3.40.50.1700">
    <property type="entry name" value="Glycoside hydrolase family 3 C-terminal domain"/>
    <property type="match status" value="1"/>
</dbReference>
<proteinExistence type="inferred from homology"/>
<dbReference type="Gene3D" id="2.60.40.10">
    <property type="entry name" value="Immunoglobulins"/>
    <property type="match status" value="1"/>
</dbReference>
<dbReference type="Pfam" id="PF00933">
    <property type="entry name" value="Glyco_hydro_3"/>
    <property type="match status" value="1"/>
</dbReference>
<dbReference type="Proteomes" id="UP000008703">
    <property type="component" value="Chromosome"/>
</dbReference>
<organism evidence="4 5">
    <name type="scientific">Streptomyces violaceusniger (strain Tu 4113)</name>
    <dbReference type="NCBI Taxonomy" id="653045"/>
    <lineage>
        <taxon>Bacteria</taxon>
        <taxon>Bacillati</taxon>
        <taxon>Actinomycetota</taxon>
        <taxon>Actinomycetes</taxon>
        <taxon>Kitasatosporales</taxon>
        <taxon>Streptomycetaceae</taxon>
        <taxon>Streptomyces</taxon>
        <taxon>Streptomyces violaceusniger group</taxon>
    </lineage>
</organism>
<dbReference type="Pfam" id="PF01915">
    <property type="entry name" value="Glyco_hydro_3_C"/>
    <property type="match status" value="1"/>
</dbReference>
<evidence type="ECO:0000256" key="2">
    <source>
        <dbReference type="ARBA" id="ARBA00022801"/>
    </source>
</evidence>
<reference evidence="4" key="1">
    <citation type="submission" date="2011-08" db="EMBL/GenBank/DDBJ databases">
        <title>Complete sequence of chromosome of Streptomyces violaceusniger Tu 4113.</title>
        <authorList>
            <consortium name="US DOE Joint Genome Institute"/>
            <person name="Lucas S."/>
            <person name="Han J."/>
            <person name="Lapidus A."/>
            <person name="Cheng J.-F."/>
            <person name="Goodwin L."/>
            <person name="Pitluck S."/>
            <person name="Peters L."/>
            <person name="Ivanova N."/>
            <person name="Daligault H."/>
            <person name="Detter J.C."/>
            <person name="Han C."/>
            <person name="Tapia R."/>
            <person name="Land M."/>
            <person name="Hauser L."/>
            <person name="Kyrpides N."/>
            <person name="Ivanova N."/>
            <person name="Pagani I."/>
            <person name="Hagen A."/>
            <person name="Katz L."/>
            <person name="Fiedler H.-P."/>
            <person name="Keasling J."/>
            <person name="Fortman J."/>
            <person name="Woyke T."/>
        </authorList>
    </citation>
    <scope>NUCLEOTIDE SEQUENCE [LARGE SCALE GENOMIC DNA]</scope>
    <source>
        <strain evidence="4">Tu 4113</strain>
    </source>
</reference>
<dbReference type="PANTHER" id="PTHR42715:SF10">
    <property type="entry name" value="BETA-GLUCOSIDASE"/>
    <property type="match status" value="1"/>
</dbReference>
<evidence type="ECO:0000259" key="3">
    <source>
        <dbReference type="SMART" id="SM01217"/>
    </source>
</evidence>
<keyword evidence="2 4" id="KW-0378">Hydrolase</keyword>
<dbReference type="GO" id="GO:0004553">
    <property type="term" value="F:hydrolase activity, hydrolyzing O-glycosyl compounds"/>
    <property type="evidence" value="ECO:0007669"/>
    <property type="project" value="InterPro"/>
</dbReference>
<dbReference type="PANTHER" id="PTHR42715">
    <property type="entry name" value="BETA-GLUCOSIDASE"/>
    <property type="match status" value="1"/>
</dbReference>
<dbReference type="EMBL" id="CP002994">
    <property type="protein sequence ID" value="AEM84146.1"/>
    <property type="molecule type" value="Genomic_DNA"/>
</dbReference>
<dbReference type="InterPro" id="IPR013783">
    <property type="entry name" value="Ig-like_fold"/>
</dbReference>
<dbReference type="InterPro" id="IPR001764">
    <property type="entry name" value="Glyco_hydro_3_N"/>
</dbReference>
<dbReference type="eggNOG" id="COG1472">
    <property type="taxonomic scope" value="Bacteria"/>
</dbReference>
<dbReference type="InterPro" id="IPR017853">
    <property type="entry name" value="GH"/>
</dbReference>
<accession>G2P4W9</accession>